<keyword evidence="9" id="KW-1185">Reference proteome</keyword>
<keyword evidence="3" id="KW-1003">Cell membrane</keyword>
<sequence>MAEWKHLITEWLNEYAALRENELKSFAAEHEHNHEIATAIFNLLYSEDENESHVSKKGDEFDQQMLENVCTQLFSFYRCKEIELQRFTLQFVPTLIYRYLSLVVQGNTKSSRCIETLLIGLYNFEVVDENGKPKVVSFRLPSLAQASIYHEPLSLGSQFLTESALRRWEECNTKLVSWGPHSQVEVINAQNRLKVMAALFFVYNRQLSLLPKLALRHFCIASSRIVSQGFNKKVGASLGRSIPRIPVSSNFLLEMIEGCYFAMFNEFYTLAFQAVKDIDQRAQYELLPDVMLVTSAVINSLKNSPSGQPCDGPMGISVALSPATTTVTMSKSMITNASFRTKKLPDDIPIQAGQVVQTESTDILTSITEEAESDAHIQRGGAPRNSKPKLSAFPGLSKKSKDAKDKSGPTAEKKVTVKDASKVIWNSLSGGGDMVDAQQKTNALDSYDANGSLRDEISMTSVQNSADNSDTRSQVTTDSLDLETTPRFAAMQVSSV</sequence>
<dbReference type="AlphaFoldDB" id="A0AAU9TLT0"/>
<dbReference type="GO" id="GO:0072659">
    <property type="term" value="P:protein localization to plasma membrane"/>
    <property type="evidence" value="ECO:0007669"/>
    <property type="project" value="TreeGrafter"/>
</dbReference>
<accession>A0AAU9TLT0</accession>
<comment type="subcellular location">
    <subcellularLocation>
        <location evidence="1">Cell membrane</location>
    </subcellularLocation>
    <subcellularLocation>
        <location evidence="2">Cytoplasm</location>
        <location evidence="2">Cytosol</location>
    </subcellularLocation>
</comment>
<evidence type="ECO:0000256" key="6">
    <source>
        <dbReference type="ARBA" id="ARBA00034482"/>
    </source>
</evidence>
<evidence type="ECO:0000313" key="9">
    <source>
        <dbReference type="Proteomes" id="UP001153954"/>
    </source>
</evidence>
<feature type="compositionally biased region" description="Polar residues" evidence="7">
    <location>
        <begin position="458"/>
        <end position="479"/>
    </location>
</feature>
<dbReference type="GO" id="GO:0005886">
    <property type="term" value="C:plasma membrane"/>
    <property type="evidence" value="ECO:0007669"/>
    <property type="project" value="UniProtKB-SubCell"/>
</dbReference>
<dbReference type="PANTHER" id="PTHR31220:SF1">
    <property type="entry name" value="GH21176P"/>
    <property type="match status" value="1"/>
</dbReference>
<evidence type="ECO:0008006" key="10">
    <source>
        <dbReference type="Google" id="ProtNLM"/>
    </source>
</evidence>
<keyword evidence="5" id="KW-0472">Membrane</keyword>
<comment type="similarity">
    <text evidence="6">Belongs to the Hyccin family.</text>
</comment>
<evidence type="ECO:0000313" key="8">
    <source>
        <dbReference type="EMBL" id="CAH2086497.1"/>
    </source>
</evidence>
<gene>
    <name evidence="8" type="ORF">EEDITHA_LOCUS2871</name>
</gene>
<name>A0AAU9TLT0_EUPED</name>
<protein>
    <recommendedName>
        <fullName evidence="10">Hyccin</fullName>
    </recommendedName>
</protein>
<evidence type="ECO:0000256" key="5">
    <source>
        <dbReference type="ARBA" id="ARBA00023136"/>
    </source>
</evidence>
<feature type="region of interest" description="Disordered" evidence="7">
    <location>
        <begin position="370"/>
        <end position="415"/>
    </location>
</feature>
<feature type="region of interest" description="Disordered" evidence="7">
    <location>
        <begin position="455"/>
        <end position="481"/>
    </location>
</feature>
<evidence type="ECO:0000256" key="1">
    <source>
        <dbReference type="ARBA" id="ARBA00004236"/>
    </source>
</evidence>
<dbReference type="GO" id="GO:0005829">
    <property type="term" value="C:cytosol"/>
    <property type="evidence" value="ECO:0007669"/>
    <property type="project" value="UniProtKB-SubCell"/>
</dbReference>
<dbReference type="PANTHER" id="PTHR31220">
    <property type="entry name" value="HYCCIN RELATED"/>
    <property type="match status" value="1"/>
</dbReference>
<dbReference type="GO" id="GO:0046854">
    <property type="term" value="P:phosphatidylinositol phosphate biosynthetic process"/>
    <property type="evidence" value="ECO:0007669"/>
    <property type="project" value="TreeGrafter"/>
</dbReference>
<organism evidence="8 9">
    <name type="scientific">Euphydryas editha</name>
    <name type="common">Edith's checkerspot</name>
    <dbReference type="NCBI Taxonomy" id="104508"/>
    <lineage>
        <taxon>Eukaryota</taxon>
        <taxon>Metazoa</taxon>
        <taxon>Ecdysozoa</taxon>
        <taxon>Arthropoda</taxon>
        <taxon>Hexapoda</taxon>
        <taxon>Insecta</taxon>
        <taxon>Pterygota</taxon>
        <taxon>Neoptera</taxon>
        <taxon>Endopterygota</taxon>
        <taxon>Lepidoptera</taxon>
        <taxon>Glossata</taxon>
        <taxon>Ditrysia</taxon>
        <taxon>Papilionoidea</taxon>
        <taxon>Nymphalidae</taxon>
        <taxon>Nymphalinae</taxon>
        <taxon>Euphydryas</taxon>
    </lineage>
</organism>
<evidence type="ECO:0000256" key="7">
    <source>
        <dbReference type="SAM" id="MobiDB-lite"/>
    </source>
</evidence>
<comment type="caution">
    <text evidence="8">The sequence shown here is derived from an EMBL/GenBank/DDBJ whole genome shotgun (WGS) entry which is preliminary data.</text>
</comment>
<evidence type="ECO:0000256" key="3">
    <source>
        <dbReference type="ARBA" id="ARBA00022475"/>
    </source>
</evidence>
<reference evidence="8" key="1">
    <citation type="submission" date="2022-03" db="EMBL/GenBank/DDBJ databases">
        <authorList>
            <person name="Tunstrom K."/>
        </authorList>
    </citation>
    <scope>NUCLEOTIDE SEQUENCE</scope>
</reference>
<evidence type="ECO:0000256" key="2">
    <source>
        <dbReference type="ARBA" id="ARBA00004514"/>
    </source>
</evidence>
<keyword evidence="4" id="KW-0963">Cytoplasm</keyword>
<dbReference type="Pfam" id="PF09790">
    <property type="entry name" value="Hyccin"/>
    <property type="match status" value="1"/>
</dbReference>
<proteinExistence type="inferred from homology"/>
<feature type="compositionally biased region" description="Basic and acidic residues" evidence="7">
    <location>
        <begin position="399"/>
        <end position="415"/>
    </location>
</feature>
<dbReference type="EMBL" id="CAKOGL010000005">
    <property type="protein sequence ID" value="CAH2086497.1"/>
    <property type="molecule type" value="Genomic_DNA"/>
</dbReference>
<dbReference type="Proteomes" id="UP001153954">
    <property type="component" value="Unassembled WGS sequence"/>
</dbReference>
<evidence type="ECO:0000256" key="4">
    <source>
        <dbReference type="ARBA" id="ARBA00022490"/>
    </source>
</evidence>
<dbReference type="InterPro" id="IPR018619">
    <property type="entry name" value="Hyccin"/>
</dbReference>